<evidence type="ECO:0000313" key="1">
    <source>
        <dbReference type="EMBL" id="PWI66302.1"/>
    </source>
</evidence>
<organism evidence="1 2">
    <name type="scientific">Purpureocillium lilacinum</name>
    <name type="common">Paecilomyces lilacinus</name>
    <dbReference type="NCBI Taxonomy" id="33203"/>
    <lineage>
        <taxon>Eukaryota</taxon>
        <taxon>Fungi</taxon>
        <taxon>Dikarya</taxon>
        <taxon>Ascomycota</taxon>
        <taxon>Pezizomycotina</taxon>
        <taxon>Sordariomycetes</taxon>
        <taxon>Hypocreomycetidae</taxon>
        <taxon>Hypocreales</taxon>
        <taxon>Ophiocordycipitaceae</taxon>
        <taxon>Purpureocillium</taxon>
    </lineage>
</organism>
<comment type="caution">
    <text evidence="1">The sequence shown here is derived from an EMBL/GenBank/DDBJ whole genome shotgun (WGS) entry which is preliminary data.</text>
</comment>
<dbReference type="Proteomes" id="UP000245956">
    <property type="component" value="Unassembled WGS sequence"/>
</dbReference>
<gene>
    <name evidence="1" type="ORF">PCL_05267</name>
</gene>
<sequence length="192" mass="21421">MSALSAPSWQLTLGLAESSGAFIGTCDRASGTCFIDITREHQDCRADIAEDVANLFKLGLPRVFNVTCSTEPAKAVSRNPPPPFPGAILQQWKAPLASCCAYYEENVQNFEKLRRARADLEGLTYVRMQCPWDGHECIWTNRPVQRAHCRTQIRGNWEGFPFITRGNIGFLVEERGVSMAKLSWLAKNAGRT</sequence>
<reference evidence="1 2" key="1">
    <citation type="journal article" date="2016" name="Front. Microbiol.">
        <title>Genome and transcriptome sequences reveal the specific parasitism of the nematophagous Purpureocillium lilacinum 36-1.</title>
        <authorList>
            <person name="Xie J."/>
            <person name="Li S."/>
            <person name="Mo C."/>
            <person name="Xiao X."/>
            <person name="Peng D."/>
            <person name="Wang G."/>
            <person name="Xiao Y."/>
        </authorList>
    </citation>
    <scope>NUCLEOTIDE SEQUENCE [LARGE SCALE GENOMIC DNA]</scope>
    <source>
        <strain evidence="1 2">36-1</strain>
    </source>
</reference>
<name>A0A2U3DVL9_PURLI</name>
<dbReference type="EMBL" id="LCWV01000026">
    <property type="protein sequence ID" value="PWI66302.1"/>
    <property type="molecule type" value="Genomic_DNA"/>
</dbReference>
<dbReference type="AlphaFoldDB" id="A0A2U3DVL9"/>
<evidence type="ECO:0000313" key="2">
    <source>
        <dbReference type="Proteomes" id="UP000245956"/>
    </source>
</evidence>
<proteinExistence type="predicted"/>
<accession>A0A2U3DVL9</accession>
<protein>
    <submittedName>
        <fullName evidence="1">Uncharacterized protein</fullName>
    </submittedName>
</protein>